<dbReference type="Proteomes" id="UP000029614">
    <property type="component" value="Unassembled WGS sequence"/>
</dbReference>
<reference evidence="1 2" key="1">
    <citation type="submission" date="2014-07" db="EMBL/GenBank/DDBJ databases">
        <authorList>
            <person name="McCorrison J."/>
            <person name="Sanka R."/>
            <person name="Torralba M."/>
            <person name="Gillis M."/>
            <person name="Haft D.H."/>
            <person name="Methe B."/>
            <person name="Sutton G."/>
            <person name="Nelson K.E."/>
        </authorList>
    </citation>
    <scope>NUCLEOTIDE SEQUENCE [LARGE SCALE GENOMIC DNA]</scope>
    <source>
        <strain evidence="1 2">DNF00058</strain>
    </source>
</reference>
<proteinExistence type="predicted"/>
<accession>A0A096B333</accession>
<dbReference type="AlphaFoldDB" id="A0A096B333"/>
<keyword evidence="2" id="KW-1185">Reference proteome</keyword>
<comment type="caution">
    <text evidence="1">The sequence shown here is derived from an EMBL/GenBank/DDBJ whole genome shotgun (WGS) entry which is preliminary data.</text>
</comment>
<dbReference type="RefSeq" id="WP_036853866.1">
    <property type="nucleotide sequence ID" value="NZ_JRNU01000001.1"/>
</dbReference>
<name>A0A096B333_9BACT</name>
<dbReference type="OrthoDB" id="1049013at2"/>
<dbReference type="EMBL" id="JRNU01000001">
    <property type="protein sequence ID" value="KGF53470.1"/>
    <property type="molecule type" value="Genomic_DNA"/>
</dbReference>
<protein>
    <submittedName>
        <fullName evidence="1">Uncharacterized protein</fullName>
    </submittedName>
</protein>
<evidence type="ECO:0000313" key="1">
    <source>
        <dbReference type="EMBL" id="KGF53470.1"/>
    </source>
</evidence>
<evidence type="ECO:0000313" key="2">
    <source>
        <dbReference type="Proteomes" id="UP000029614"/>
    </source>
</evidence>
<sequence>MIKDIELVYKGEIHRIPNRWDGMTDRQYIRLVVDLLRMAAGKLSAGEVRINWLCDIMGWDKHKFRSEEQIANLVAISEQLTFMFQINYPDNNAVLDGVDDETYELCRRIDPYRLHIPLARVLRRLDYQYVVDLCFCAQLIPAVRIGEHRYQGYKIETGYGMLTCSLTALQYIEAQELIEQGDESLPLLAAILYYPEKEYHSELVHEKAKEFAKLPLELLTAISFNFQAFNNYLFSNTSFSLLSKFVKKPKHPITTDASDALYDLSKEGLGDARQIEQMNVLTYLKVLRKKTIDAVHDMKGFGWDKLKISEEVGLPISVIDNIL</sequence>
<gene>
    <name evidence="1" type="ORF">HMPREF9302_00870</name>
</gene>
<organism evidence="1 2">
    <name type="scientific">Prevotella amnii DNF00058</name>
    <dbReference type="NCBI Taxonomy" id="1401066"/>
    <lineage>
        <taxon>Bacteria</taxon>
        <taxon>Pseudomonadati</taxon>
        <taxon>Bacteroidota</taxon>
        <taxon>Bacteroidia</taxon>
        <taxon>Bacteroidales</taxon>
        <taxon>Prevotellaceae</taxon>
        <taxon>Prevotella</taxon>
    </lineage>
</organism>